<keyword evidence="3 6" id="KW-0560">Oxidoreductase</keyword>
<evidence type="ECO:0000256" key="1">
    <source>
        <dbReference type="ARBA" id="ARBA00022630"/>
    </source>
</evidence>
<accession>A0ABV9WFQ0</accession>
<proteinExistence type="predicted"/>
<gene>
    <name evidence="6" type="ORF">ACFPIJ_52185</name>
</gene>
<dbReference type="SUPFAM" id="SSF51679">
    <property type="entry name" value="Bacterial luciferase-like"/>
    <property type="match status" value="1"/>
</dbReference>
<dbReference type="Proteomes" id="UP001595912">
    <property type="component" value="Unassembled WGS sequence"/>
</dbReference>
<dbReference type="PANTHER" id="PTHR42847">
    <property type="entry name" value="ALKANESULFONATE MONOOXYGENASE"/>
    <property type="match status" value="1"/>
</dbReference>
<dbReference type="InterPro" id="IPR036661">
    <property type="entry name" value="Luciferase-like_sf"/>
</dbReference>
<evidence type="ECO:0000256" key="2">
    <source>
        <dbReference type="ARBA" id="ARBA00022643"/>
    </source>
</evidence>
<dbReference type="Pfam" id="PF00296">
    <property type="entry name" value="Bac_luciferase"/>
    <property type="match status" value="1"/>
</dbReference>
<dbReference type="InterPro" id="IPR019952">
    <property type="entry name" value="F420_OxRdatse_Rv1855c_pred"/>
</dbReference>
<dbReference type="InterPro" id="IPR011251">
    <property type="entry name" value="Luciferase-like_dom"/>
</dbReference>
<comment type="caution">
    <text evidence="6">The sequence shown here is derived from an EMBL/GenBank/DDBJ whole genome shotgun (WGS) entry which is preliminary data.</text>
</comment>
<dbReference type="InterPro" id="IPR050172">
    <property type="entry name" value="SsuD_RutA_monooxygenase"/>
</dbReference>
<keyword evidence="2" id="KW-0288">FMN</keyword>
<reference evidence="7" key="1">
    <citation type="journal article" date="2019" name="Int. J. Syst. Evol. Microbiol.">
        <title>The Global Catalogue of Microorganisms (GCM) 10K type strain sequencing project: providing services to taxonomists for standard genome sequencing and annotation.</title>
        <authorList>
            <consortium name="The Broad Institute Genomics Platform"/>
            <consortium name="The Broad Institute Genome Sequencing Center for Infectious Disease"/>
            <person name="Wu L."/>
            <person name="Ma J."/>
        </authorList>
    </citation>
    <scope>NUCLEOTIDE SEQUENCE [LARGE SCALE GENOMIC DNA]</scope>
    <source>
        <strain evidence="7">CGMCC 4.7152</strain>
    </source>
</reference>
<keyword evidence="1" id="KW-0285">Flavoprotein</keyword>
<keyword evidence="7" id="KW-1185">Reference proteome</keyword>
<dbReference type="RefSeq" id="WP_380126991.1">
    <property type="nucleotide sequence ID" value="NZ_JBHSIU010000101.1"/>
</dbReference>
<name>A0ABV9WFQ0_9ACTN</name>
<feature type="domain" description="Luciferase-like" evidence="5">
    <location>
        <begin position="22"/>
        <end position="232"/>
    </location>
</feature>
<evidence type="ECO:0000259" key="5">
    <source>
        <dbReference type="Pfam" id="PF00296"/>
    </source>
</evidence>
<evidence type="ECO:0000256" key="4">
    <source>
        <dbReference type="ARBA" id="ARBA00023033"/>
    </source>
</evidence>
<keyword evidence="4" id="KW-0503">Monooxygenase</keyword>
<evidence type="ECO:0000313" key="6">
    <source>
        <dbReference type="EMBL" id="MFC5006368.1"/>
    </source>
</evidence>
<dbReference type="EMBL" id="JBHSIU010000101">
    <property type="protein sequence ID" value="MFC5006368.1"/>
    <property type="molecule type" value="Genomic_DNA"/>
</dbReference>
<dbReference type="Gene3D" id="3.20.20.30">
    <property type="entry name" value="Luciferase-like domain"/>
    <property type="match status" value="1"/>
</dbReference>
<sequence length="296" mass="31870">MLLGLTVADFTWNGGAREIGSSLRRIASSAEEAGFARIAVMDHLWQAPVVGAFEREMLEAYTTLGFLAAATERMELLTLVTATAYRQPGLLAKMITTLDVLSGGRAWLGIGIGAGFNAAEAAGLGLPFPATAERFERLEETLRICRQMFDGDESPFHGRHYRLARTLNSPAPVRRPPILVGGSGERKTLRLVALYADACNLFAGPDLPLKLDALRLHCEQIGRDYDSIEKTVLFPLDPGPGGRQIDRLLDALTSFAKLGIDAVYGPVPGADSPATLQLLARHVIPAAAQLRPSRIG</sequence>
<dbReference type="PANTHER" id="PTHR42847:SF8">
    <property type="entry name" value="CONSERVED PROTEIN"/>
    <property type="match status" value="1"/>
</dbReference>
<dbReference type="EC" id="1.-.-.-" evidence="6"/>
<dbReference type="GO" id="GO:0016491">
    <property type="term" value="F:oxidoreductase activity"/>
    <property type="evidence" value="ECO:0007669"/>
    <property type="project" value="UniProtKB-KW"/>
</dbReference>
<organism evidence="6 7">
    <name type="scientific">Dactylosporangium cerinum</name>
    <dbReference type="NCBI Taxonomy" id="1434730"/>
    <lineage>
        <taxon>Bacteria</taxon>
        <taxon>Bacillati</taxon>
        <taxon>Actinomycetota</taxon>
        <taxon>Actinomycetes</taxon>
        <taxon>Micromonosporales</taxon>
        <taxon>Micromonosporaceae</taxon>
        <taxon>Dactylosporangium</taxon>
    </lineage>
</organism>
<protein>
    <submittedName>
        <fullName evidence="6">LLM class F420-dependent oxidoreductase</fullName>
        <ecNumber evidence="6">1.-.-.-</ecNumber>
    </submittedName>
</protein>
<evidence type="ECO:0000313" key="7">
    <source>
        <dbReference type="Proteomes" id="UP001595912"/>
    </source>
</evidence>
<evidence type="ECO:0000256" key="3">
    <source>
        <dbReference type="ARBA" id="ARBA00023002"/>
    </source>
</evidence>
<dbReference type="NCBIfam" id="TIGR03560">
    <property type="entry name" value="F420_Rv1855c"/>
    <property type="match status" value="1"/>
</dbReference>